<evidence type="ECO:0000256" key="1">
    <source>
        <dbReference type="SAM" id="SignalP"/>
    </source>
</evidence>
<organism evidence="2 3">
    <name type="scientific">Posidoniimonas polymericola</name>
    <dbReference type="NCBI Taxonomy" id="2528002"/>
    <lineage>
        <taxon>Bacteria</taxon>
        <taxon>Pseudomonadati</taxon>
        <taxon>Planctomycetota</taxon>
        <taxon>Planctomycetia</taxon>
        <taxon>Pirellulales</taxon>
        <taxon>Lacipirellulaceae</taxon>
        <taxon>Posidoniimonas</taxon>
    </lineage>
</organism>
<dbReference type="Proteomes" id="UP000318478">
    <property type="component" value="Unassembled WGS sequence"/>
</dbReference>
<keyword evidence="1" id="KW-0732">Signal</keyword>
<dbReference type="AlphaFoldDB" id="A0A5C5YTS9"/>
<reference evidence="2 3" key="1">
    <citation type="submission" date="2019-02" db="EMBL/GenBank/DDBJ databases">
        <title>Deep-cultivation of Planctomycetes and their phenomic and genomic characterization uncovers novel biology.</title>
        <authorList>
            <person name="Wiegand S."/>
            <person name="Jogler M."/>
            <person name="Boedeker C."/>
            <person name="Pinto D."/>
            <person name="Vollmers J."/>
            <person name="Rivas-Marin E."/>
            <person name="Kohn T."/>
            <person name="Peeters S.H."/>
            <person name="Heuer A."/>
            <person name="Rast P."/>
            <person name="Oberbeckmann S."/>
            <person name="Bunk B."/>
            <person name="Jeske O."/>
            <person name="Meyerdierks A."/>
            <person name="Storesund J.E."/>
            <person name="Kallscheuer N."/>
            <person name="Luecker S."/>
            <person name="Lage O.M."/>
            <person name="Pohl T."/>
            <person name="Merkel B.J."/>
            <person name="Hornburger P."/>
            <person name="Mueller R.-W."/>
            <person name="Bruemmer F."/>
            <person name="Labrenz M."/>
            <person name="Spormann A.M."/>
            <person name="Op Den Camp H."/>
            <person name="Overmann J."/>
            <person name="Amann R."/>
            <person name="Jetten M.S.M."/>
            <person name="Mascher T."/>
            <person name="Medema M.H."/>
            <person name="Devos D.P."/>
            <person name="Kaster A.-K."/>
            <person name="Ovreas L."/>
            <person name="Rohde M."/>
            <person name="Galperin M.Y."/>
            <person name="Jogler C."/>
        </authorList>
    </citation>
    <scope>NUCLEOTIDE SEQUENCE [LARGE SCALE GENOMIC DNA]</scope>
    <source>
        <strain evidence="2 3">Pla123a</strain>
    </source>
</reference>
<proteinExistence type="predicted"/>
<gene>
    <name evidence="2" type="ORF">Pla123a_08660</name>
</gene>
<dbReference type="EMBL" id="SJPO01000002">
    <property type="protein sequence ID" value="TWT78077.1"/>
    <property type="molecule type" value="Genomic_DNA"/>
</dbReference>
<evidence type="ECO:0000313" key="2">
    <source>
        <dbReference type="EMBL" id="TWT78077.1"/>
    </source>
</evidence>
<keyword evidence="3" id="KW-1185">Reference proteome</keyword>
<protein>
    <recommendedName>
        <fullName evidence="4">PEP-CTERM protein-sorting domain-containing protein</fullName>
    </recommendedName>
</protein>
<dbReference type="RefSeq" id="WP_146584315.1">
    <property type="nucleotide sequence ID" value="NZ_SJPO01000002.1"/>
</dbReference>
<feature type="signal peptide" evidence="1">
    <location>
        <begin position="1"/>
        <end position="23"/>
    </location>
</feature>
<evidence type="ECO:0008006" key="4">
    <source>
        <dbReference type="Google" id="ProtNLM"/>
    </source>
</evidence>
<comment type="caution">
    <text evidence="2">The sequence shown here is derived from an EMBL/GenBank/DDBJ whole genome shotgun (WGS) entry which is preliminary data.</text>
</comment>
<sequence length="212" mass="22148" precursor="true">MNRTLSLSVLSSLLSATAVVASAAAAPVYLNQDNMTVVVGPGTSSGTFHNTFNSGATITKVIDAPSADAEEFHDQSTHIWFTADDVGGGLELVFEFDASYDIDTLHFWNYTSEGYDVDNVDFFFFNAGGAQVGALSVQPDLGSSGGIEAQDIALAAPLNVKSVTAFLTGSNREVDFQNIGFSAELSQVPSPAASGLLLAGLITATGRRRSRG</sequence>
<evidence type="ECO:0000313" key="3">
    <source>
        <dbReference type="Proteomes" id="UP000318478"/>
    </source>
</evidence>
<dbReference type="OrthoDB" id="9179883at2"/>
<name>A0A5C5YTS9_9BACT</name>
<accession>A0A5C5YTS9</accession>
<feature type="chain" id="PRO_5022660748" description="PEP-CTERM protein-sorting domain-containing protein" evidence="1">
    <location>
        <begin position="24"/>
        <end position="212"/>
    </location>
</feature>